<dbReference type="InterPro" id="IPR010611">
    <property type="entry name" value="3D_dom"/>
</dbReference>
<dbReference type="PROSITE" id="PS51782">
    <property type="entry name" value="LYSM"/>
    <property type="match status" value="2"/>
</dbReference>
<reference evidence="4 5" key="1">
    <citation type="submission" date="2017-01" db="EMBL/GenBank/DDBJ databases">
        <authorList>
            <person name="Mah S.A."/>
            <person name="Swanson W.J."/>
            <person name="Moy G.W."/>
            <person name="Vacquier V.D."/>
        </authorList>
    </citation>
    <scope>NUCLEOTIDE SEQUENCE [LARGE SCALE GENOMIC DNA]</scope>
    <source>
        <strain evidence="4 5">NIO-1016</strain>
    </source>
</reference>
<feature type="region of interest" description="Disordered" evidence="2">
    <location>
        <begin position="191"/>
        <end position="220"/>
    </location>
</feature>
<dbReference type="SUPFAM" id="SSF50685">
    <property type="entry name" value="Barwin-like endoglucanases"/>
    <property type="match status" value="1"/>
</dbReference>
<dbReference type="InterPro" id="IPR036779">
    <property type="entry name" value="LysM_dom_sf"/>
</dbReference>
<dbReference type="PANTHER" id="PTHR39160:SF6">
    <property type="entry name" value="CELL WALL-BINDING PROTEIN YOCH"/>
    <property type="match status" value="1"/>
</dbReference>
<gene>
    <name evidence="4" type="ORF">SAMN05443094_102323</name>
</gene>
<dbReference type="GO" id="GO:0019867">
    <property type="term" value="C:outer membrane"/>
    <property type="evidence" value="ECO:0007669"/>
    <property type="project" value="InterPro"/>
</dbReference>
<dbReference type="CDD" id="cd00118">
    <property type="entry name" value="LysM"/>
    <property type="match status" value="2"/>
</dbReference>
<evidence type="ECO:0000256" key="1">
    <source>
        <dbReference type="ARBA" id="ARBA00022729"/>
    </source>
</evidence>
<dbReference type="SUPFAM" id="SSF54106">
    <property type="entry name" value="LysM domain"/>
    <property type="match status" value="2"/>
</dbReference>
<dbReference type="EMBL" id="FTLX01000002">
    <property type="protein sequence ID" value="SIQ36450.1"/>
    <property type="molecule type" value="Genomic_DNA"/>
</dbReference>
<dbReference type="Pfam" id="PF06725">
    <property type="entry name" value="3D"/>
    <property type="match status" value="1"/>
</dbReference>
<dbReference type="InterPro" id="IPR051933">
    <property type="entry name" value="Resuscitation_pf_RpfB"/>
</dbReference>
<evidence type="ECO:0000256" key="2">
    <source>
        <dbReference type="SAM" id="MobiDB-lite"/>
    </source>
</evidence>
<accession>A0A1N6S5Z9</accession>
<protein>
    <submittedName>
        <fullName evidence="4">3D (Asp-Asp-Asp) domain-containing protein</fullName>
    </submittedName>
</protein>
<dbReference type="PROSITE" id="PS51257">
    <property type="entry name" value="PROKAR_LIPOPROTEIN"/>
    <property type="match status" value="1"/>
</dbReference>
<name>A0A1N6S5Z9_9BACI</name>
<keyword evidence="1" id="KW-0732">Signal</keyword>
<evidence type="ECO:0000259" key="3">
    <source>
        <dbReference type="PROSITE" id="PS51782"/>
    </source>
</evidence>
<dbReference type="InterPro" id="IPR036908">
    <property type="entry name" value="RlpA-like_sf"/>
</dbReference>
<proteinExistence type="predicted"/>
<organism evidence="4 5">
    <name type="scientific">Domibacillus enclensis</name>
    <dbReference type="NCBI Taxonomy" id="1017273"/>
    <lineage>
        <taxon>Bacteria</taxon>
        <taxon>Bacillati</taxon>
        <taxon>Bacillota</taxon>
        <taxon>Bacilli</taxon>
        <taxon>Bacillales</taxon>
        <taxon>Bacillaceae</taxon>
        <taxon>Domibacillus</taxon>
    </lineage>
</organism>
<dbReference type="GO" id="GO:0009254">
    <property type="term" value="P:peptidoglycan turnover"/>
    <property type="evidence" value="ECO:0007669"/>
    <property type="project" value="InterPro"/>
</dbReference>
<dbReference type="InterPro" id="IPR018392">
    <property type="entry name" value="LysM"/>
</dbReference>
<feature type="compositionally biased region" description="Low complexity" evidence="2">
    <location>
        <begin position="191"/>
        <end position="219"/>
    </location>
</feature>
<dbReference type="CDD" id="cd22786">
    <property type="entry name" value="DPBB_YuiC-like"/>
    <property type="match status" value="1"/>
</dbReference>
<evidence type="ECO:0000313" key="5">
    <source>
        <dbReference type="Proteomes" id="UP000186385"/>
    </source>
</evidence>
<dbReference type="Pfam" id="PF01476">
    <property type="entry name" value="LysM"/>
    <property type="match status" value="2"/>
</dbReference>
<dbReference type="Gene3D" id="3.10.350.10">
    <property type="entry name" value="LysM domain"/>
    <property type="match status" value="2"/>
</dbReference>
<dbReference type="GO" id="GO:0004553">
    <property type="term" value="F:hydrolase activity, hydrolyzing O-glycosyl compounds"/>
    <property type="evidence" value="ECO:0007669"/>
    <property type="project" value="InterPro"/>
</dbReference>
<dbReference type="STRING" id="1017273.SAMN05443094_102323"/>
<evidence type="ECO:0000313" key="4">
    <source>
        <dbReference type="EMBL" id="SIQ36450.1"/>
    </source>
</evidence>
<feature type="domain" description="LysM" evidence="3">
    <location>
        <begin position="145"/>
        <end position="188"/>
    </location>
</feature>
<feature type="domain" description="LysM" evidence="3">
    <location>
        <begin position="88"/>
        <end position="131"/>
    </location>
</feature>
<dbReference type="PANTHER" id="PTHR39160">
    <property type="entry name" value="CELL WALL-BINDING PROTEIN YOCH"/>
    <property type="match status" value="1"/>
</dbReference>
<dbReference type="AlphaFoldDB" id="A0A1N6S5Z9"/>
<dbReference type="SMART" id="SM00257">
    <property type="entry name" value="LysM"/>
    <property type="match status" value="2"/>
</dbReference>
<sequence>MNLVRSKHTGQARITFLRIQAFIAFIIYSCCPYSHGEIQRYKILAYVCTVTPAGTIQEVFHIMKKQIMALTATAVIGGGAFGTAASASSYTIQSGDTLWSISQKTGTTVDQLKSANGLSSNMIYAGETLQTSGSGNKAAAASSNGTYTVKAGDTLYKIATAHGISVDSLKAANGLSSNMIYPGEQLSTNGSAAPAKAAAPAQASTQAAAEPAQQSSAPQGKTLSVTATAYTADCAGCSGITATGIDLRNAPNKKVIAVDPNVIPLGSRVYVEGYGEAIAGDTGGAIKGNKIDLHVPNNDAAYSWGVRTVNVTILD</sequence>
<dbReference type="Proteomes" id="UP000186385">
    <property type="component" value="Unassembled WGS sequence"/>
</dbReference>